<dbReference type="EMBL" id="OBDY01000014">
    <property type="protein sequence ID" value="SNY53782.1"/>
    <property type="molecule type" value="Genomic_DNA"/>
</dbReference>
<keyword evidence="4" id="KW-1185">Reference proteome</keyword>
<sequence>MTLTPEATDAQLTAWRDAAAHGGLPSPERSRWQVLRAGCVGLWEFDAAEYWFADGRAQFVGANQSGKSTLMALTTLIMLSGSLDRQYIDTFGQSDKSFRYYVEPTDDARDRREATGSAHRGWAWVEYGRLGEDGPEFFTTLLYAQAKRGVSQLDPVWIICRGTARVRDGLTLAVGSSAVEPKELGGVEGLEVMRSGKRYAARIATDLFGFSDDDRFATVLEMLKVLRTPHLGQKLNPDWFTEQIRMSLPAVAESEVDKLADGWQQLEQLGRDRDHAVAARDAVGVYLARAWRPWADALLRARADDLLASDAAVCSALDSASSADVSLASARAELTEETGRSDELEAGVQRARAALTQLLRSAAYRDAAGRAQNAERMRRDAAAAAVAATTARRHLASTGEALQAAGAAHAEATGRLDLARTASSAAVTHAGAALRSSGLDAEGWAAEGDVDRIDAAVAARRSQVSALRKLTRAAATAVGRWQAESGTVNRLREEARARAAVAEDAATAVTDAVQQLSDDLERWAAGLPAAVPPVALRDDWVREVVSQTHAVRPREVLGGLLAREWLEPSVGPLTEEIAAVRAEARAAGLRADEAERSAEKLGEAGDPQPAAPSRWSRRSRPPFPGSDGAPLWRLVDPVDGVPAEVLDHVEAALDAAGLLDSWVTVDGVWSDDRDGAESVVAGAAGLAGGTLGFGAAGAGAPGVGVADVGAVGAGGAGLGSAGAGVAGVGVADPGAVGPGGGAGAAGARAVSVLTAVLQPAEDAGALGGTVARILGRIGYAAAGEPLGGDLVIAGDGRWRTPIAQGRAGRAAEGAELLGTAARAAARRRQIAALREQAATDREAGEELTRRAEELAARSAALRAAAAEAPGDADVVAAAISLAAANGERDRAETAHAVAAGKAAAAKGEADAATTAVTGYADEHGLPTSDEQLDAVGTALDSAALAAGSLRLALKDQDVAERAVASAVTGVEAAEAAQSAAATAVDEAATAAAKLEAEAGEAEASVSLDDREQFARSAELEEQIRELDTSIAASRQRGLSLAAAASTAQGEAQRRQDAVATAIADREAAARAWWIPVDAGIAAARGIGNGDHRERTLEEALAQARAAVDAVRPPSWPDNAGDRDRRVDTALQRALRGAMTELQTLLEASGGRSVIVSEADEAHPLPAITLVVDAAGTPLDPPGAVERLDQAVAELSATHDEKLHQMYAELLSSTFIDHLADRMTRVVTLLTTVNEVLLRHPTGANKTVLQIRRRPAEGQQHGFNLLRALEEGRIESDSAQEQIRLFLGDRLREAQDSGVIGTDEWVKHLTGLLDYRAWFDCVCYYRVEGGDWKPLTKQVHGVDSGGGKVVTLLQPLLATLVALYSRSADAPRPLWLDEAFEGVDPANRATMLRLLVDFDLDFLLAGPAPLVAAAQVPSAAVWTVSRAPAPLAGVDLSLMLWAGRTLEAVPVADVAATVLAPRRPVDDPDRPDLFADLTQGAGGGSSI</sequence>
<feature type="region of interest" description="Disordered" evidence="2">
    <location>
        <begin position="591"/>
        <end position="630"/>
    </location>
</feature>
<reference evidence="3 4" key="1">
    <citation type="submission" date="2017-09" db="EMBL/GenBank/DDBJ databases">
        <authorList>
            <person name="Ehlers B."/>
            <person name="Leendertz F.H."/>
        </authorList>
    </citation>
    <scope>NUCLEOTIDE SEQUENCE [LARGE SCALE GENOMIC DNA]</scope>
    <source>
        <strain evidence="3 4">CGMCC 4.6857</strain>
    </source>
</reference>
<accession>A0A285J0Q5</accession>
<keyword evidence="3" id="KW-0540">Nuclease</keyword>
<dbReference type="Pfam" id="PF13558">
    <property type="entry name" value="SbcC_Walker_B"/>
    <property type="match status" value="1"/>
</dbReference>
<feature type="compositionally biased region" description="Basic and acidic residues" evidence="2">
    <location>
        <begin position="591"/>
        <end position="603"/>
    </location>
</feature>
<feature type="region of interest" description="Disordered" evidence="2">
    <location>
        <begin position="1466"/>
        <end position="1486"/>
    </location>
</feature>
<gene>
    <name evidence="3" type="ORF">SAMN05421748_114170</name>
</gene>
<dbReference type="GO" id="GO:0004527">
    <property type="term" value="F:exonuclease activity"/>
    <property type="evidence" value="ECO:0007669"/>
    <property type="project" value="UniProtKB-KW"/>
</dbReference>
<evidence type="ECO:0000313" key="4">
    <source>
        <dbReference type="Proteomes" id="UP000219612"/>
    </source>
</evidence>
<evidence type="ECO:0000313" key="3">
    <source>
        <dbReference type="EMBL" id="SNY53782.1"/>
    </source>
</evidence>
<evidence type="ECO:0000256" key="2">
    <source>
        <dbReference type="SAM" id="MobiDB-lite"/>
    </source>
</evidence>
<protein>
    <submittedName>
        <fullName evidence="3">Putative exonuclease SbcCD, C subunit</fullName>
    </submittedName>
</protein>
<proteinExistence type="predicted"/>
<dbReference type="OrthoDB" id="8527901at2"/>
<feature type="coiled-coil region" evidence="1">
    <location>
        <begin position="984"/>
        <end position="1036"/>
    </location>
</feature>
<name>A0A285J0Q5_9ACTN</name>
<dbReference type="Proteomes" id="UP000219612">
    <property type="component" value="Unassembled WGS sequence"/>
</dbReference>
<keyword evidence="3" id="KW-0269">Exonuclease</keyword>
<keyword evidence="3" id="KW-0378">Hydrolase</keyword>
<evidence type="ECO:0000256" key="1">
    <source>
        <dbReference type="SAM" id="Coils"/>
    </source>
</evidence>
<keyword evidence="1" id="KW-0175">Coiled coil</keyword>
<dbReference type="RefSeq" id="WP_097323247.1">
    <property type="nucleotide sequence ID" value="NZ_OBDY01000014.1"/>
</dbReference>
<organism evidence="3 4">
    <name type="scientific">Paractinoplanes atraurantiacus</name>
    <dbReference type="NCBI Taxonomy" id="1036182"/>
    <lineage>
        <taxon>Bacteria</taxon>
        <taxon>Bacillati</taxon>
        <taxon>Actinomycetota</taxon>
        <taxon>Actinomycetes</taxon>
        <taxon>Micromonosporales</taxon>
        <taxon>Micromonosporaceae</taxon>
        <taxon>Paractinoplanes</taxon>
    </lineage>
</organism>